<gene>
    <name evidence="1" type="ORF">SDC9_161519</name>
</gene>
<sequence length="148" mass="17080">MKDIDLSAVISLMQTQNDYINQVYKIIYVLYTDLNVANNSEFQKFTVHFNSFMLSHAKSEGFSKAAESIQNNYVLLEKLIDSEILATAEQLEFAVIHLETAIKEPRIRTNLQILLLNQGILMLEENQLKIIETVEGLLEKFRQTQLQN</sequence>
<proteinExistence type="predicted"/>
<dbReference type="AlphaFoldDB" id="A0A645FPT1"/>
<comment type="caution">
    <text evidence="1">The sequence shown here is derived from an EMBL/GenBank/DDBJ whole genome shotgun (WGS) entry which is preliminary data.</text>
</comment>
<dbReference type="EMBL" id="VSSQ01060790">
    <property type="protein sequence ID" value="MPN14193.1"/>
    <property type="molecule type" value="Genomic_DNA"/>
</dbReference>
<name>A0A645FPT1_9ZZZZ</name>
<reference evidence="1" key="1">
    <citation type="submission" date="2019-08" db="EMBL/GenBank/DDBJ databases">
        <authorList>
            <person name="Kucharzyk K."/>
            <person name="Murdoch R.W."/>
            <person name="Higgins S."/>
            <person name="Loffler F."/>
        </authorList>
    </citation>
    <scope>NUCLEOTIDE SEQUENCE</scope>
</reference>
<organism evidence="1">
    <name type="scientific">bioreactor metagenome</name>
    <dbReference type="NCBI Taxonomy" id="1076179"/>
    <lineage>
        <taxon>unclassified sequences</taxon>
        <taxon>metagenomes</taxon>
        <taxon>ecological metagenomes</taxon>
    </lineage>
</organism>
<evidence type="ECO:0000313" key="1">
    <source>
        <dbReference type="EMBL" id="MPN14193.1"/>
    </source>
</evidence>
<accession>A0A645FPT1</accession>
<protein>
    <submittedName>
        <fullName evidence="1">Uncharacterized protein</fullName>
    </submittedName>
</protein>